<evidence type="ECO:0000313" key="10">
    <source>
        <dbReference type="EMBL" id="JAS11418.1"/>
    </source>
</evidence>
<keyword evidence="4" id="KW-0532">Neurotransmitter transport</keyword>
<dbReference type="PANTHER" id="PTHR19957">
    <property type="entry name" value="SYNTAXIN"/>
    <property type="match status" value="1"/>
</dbReference>
<evidence type="ECO:0000259" key="9">
    <source>
        <dbReference type="PROSITE" id="PS50192"/>
    </source>
</evidence>
<proteinExistence type="inferred from homology"/>
<dbReference type="GO" id="GO:0006886">
    <property type="term" value="P:intracellular protein transport"/>
    <property type="evidence" value="ECO:0007669"/>
    <property type="project" value="InterPro"/>
</dbReference>
<dbReference type="CDD" id="cd15848">
    <property type="entry name" value="SNARE_syntaxin1-like"/>
    <property type="match status" value="1"/>
</dbReference>
<comment type="similarity">
    <text evidence="2">Belongs to the syntaxin family.</text>
</comment>
<dbReference type="SUPFAM" id="SSF47661">
    <property type="entry name" value="t-snare proteins"/>
    <property type="match status" value="1"/>
</dbReference>
<dbReference type="GO" id="GO:0031201">
    <property type="term" value="C:SNARE complex"/>
    <property type="evidence" value="ECO:0007669"/>
    <property type="project" value="TreeGrafter"/>
</dbReference>
<dbReference type="GO" id="GO:0006887">
    <property type="term" value="P:exocytosis"/>
    <property type="evidence" value="ECO:0007669"/>
    <property type="project" value="TreeGrafter"/>
</dbReference>
<feature type="domain" description="T-SNARE coiled-coil homology" evidence="9">
    <location>
        <begin position="174"/>
        <end position="236"/>
    </location>
</feature>
<dbReference type="InterPro" id="IPR006011">
    <property type="entry name" value="Syntaxin_N"/>
</dbReference>
<dbReference type="InterPro" id="IPR006012">
    <property type="entry name" value="Syntaxin/epimorphin_CS"/>
</dbReference>
<evidence type="ECO:0000256" key="6">
    <source>
        <dbReference type="ARBA" id="ARBA00023136"/>
    </source>
</evidence>
<feature type="coiled-coil region" evidence="7">
    <location>
        <begin position="91"/>
        <end position="118"/>
    </location>
</feature>
<evidence type="ECO:0000256" key="1">
    <source>
        <dbReference type="ARBA" id="ARBA00004211"/>
    </source>
</evidence>
<dbReference type="PROSITE" id="PS00914">
    <property type="entry name" value="SYNTAXIN"/>
    <property type="match status" value="1"/>
</dbReference>
<organism evidence="10">
    <name type="scientific">Clastoptera arizonana</name>
    <name type="common">Arizona spittle bug</name>
    <dbReference type="NCBI Taxonomy" id="38151"/>
    <lineage>
        <taxon>Eukaryota</taxon>
        <taxon>Metazoa</taxon>
        <taxon>Ecdysozoa</taxon>
        <taxon>Arthropoda</taxon>
        <taxon>Hexapoda</taxon>
        <taxon>Insecta</taxon>
        <taxon>Pterygota</taxon>
        <taxon>Neoptera</taxon>
        <taxon>Paraneoptera</taxon>
        <taxon>Hemiptera</taxon>
        <taxon>Auchenorrhyncha</taxon>
        <taxon>Cercopoidea</taxon>
        <taxon>Clastopteridae</taxon>
        <taxon>Clastoptera</taxon>
    </lineage>
</organism>
<gene>
    <name evidence="10" type="ORF">g.30076</name>
</gene>
<dbReference type="GO" id="GO:0048278">
    <property type="term" value="P:vesicle docking"/>
    <property type="evidence" value="ECO:0007669"/>
    <property type="project" value="TreeGrafter"/>
</dbReference>
<dbReference type="SMART" id="SM00397">
    <property type="entry name" value="t_SNARE"/>
    <property type="match status" value="1"/>
</dbReference>
<sequence>MEEMFKEAKQIREWLESIEEDTKTIKRLHTLALHSARTDDETQNKMMDTMVRIKTVSLRAKSGLKSLEKQMGSKMSHVMTRMLSVQHSTLSKRYQSAITAYQAELVNYKERCESLIKTQLQIVLLSVKQRNIGSVLVGAKYATDEEMEALLDQENTQVFVNNYIRETTEAKQALQMARLRHNEIIGLEKSILELKELFVDMAMLVQSQGEVIDRIEYNVKQGVNFVTDGNQDLGKGKRYRIKARKKKLWLIMCLVTILLVLILLAVIKMMLDKLL</sequence>
<keyword evidence="5 8" id="KW-1133">Transmembrane helix</keyword>
<dbReference type="PANTHER" id="PTHR19957:SF307">
    <property type="entry name" value="PROTEIN SSO1-RELATED"/>
    <property type="match status" value="1"/>
</dbReference>
<dbReference type="PROSITE" id="PS50192">
    <property type="entry name" value="T_SNARE"/>
    <property type="match status" value="1"/>
</dbReference>
<keyword evidence="6 8" id="KW-0472">Membrane</keyword>
<dbReference type="InterPro" id="IPR010989">
    <property type="entry name" value="SNARE"/>
</dbReference>
<feature type="transmembrane region" description="Helical" evidence="8">
    <location>
        <begin position="248"/>
        <end position="271"/>
    </location>
</feature>
<dbReference type="Gene3D" id="1.20.58.70">
    <property type="match status" value="1"/>
</dbReference>
<name>A0A1B6CDC8_9HEMI</name>
<dbReference type="EMBL" id="GEDC01025880">
    <property type="protein sequence ID" value="JAS11418.1"/>
    <property type="molecule type" value="Transcribed_RNA"/>
</dbReference>
<evidence type="ECO:0000256" key="7">
    <source>
        <dbReference type="SAM" id="Coils"/>
    </source>
</evidence>
<reference evidence="10" key="1">
    <citation type="submission" date="2015-12" db="EMBL/GenBank/DDBJ databases">
        <title>De novo transcriptome assembly of four potential Pierce s Disease insect vectors from Arizona vineyards.</title>
        <authorList>
            <person name="Tassone E.E."/>
        </authorList>
    </citation>
    <scope>NUCLEOTIDE SEQUENCE</scope>
</reference>
<keyword evidence="7" id="KW-0175">Coiled coil</keyword>
<evidence type="ECO:0000256" key="4">
    <source>
        <dbReference type="ARBA" id="ARBA00022775"/>
    </source>
</evidence>
<dbReference type="Pfam" id="PF05739">
    <property type="entry name" value="SNARE"/>
    <property type="match status" value="1"/>
</dbReference>
<keyword evidence="4" id="KW-0813">Transport</keyword>
<evidence type="ECO:0000256" key="2">
    <source>
        <dbReference type="ARBA" id="ARBA00009063"/>
    </source>
</evidence>
<dbReference type="InterPro" id="IPR045242">
    <property type="entry name" value="Syntaxin"/>
</dbReference>
<evidence type="ECO:0000256" key="5">
    <source>
        <dbReference type="ARBA" id="ARBA00022989"/>
    </source>
</evidence>
<evidence type="ECO:0000256" key="3">
    <source>
        <dbReference type="ARBA" id="ARBA00022692"/>
    </source>
</evidence>
<dbReference type="InterPro" id="IPR000727">
    <property type="entry name" value="T_SNARE_dom"/>
</dbReference>
<evidence type="ECO:0000256" key="8">
    <source>
        <dbReference type="SAM" id="Phobius"/>
    </source>
</evidence>
<dbReference type="GO" id="GO:0006906">
    <property type="term" value="P:vesicle fusion"/>
    <property type="evidence" value="ECO:0007669"/>
    <property type="project" value="TreeGrafter"/>
</dbReference>
<dbReference type="GO" id="GO:0006836">
    <property type="term" value="P:neurotransmitter transport"/>
    <property type="evidence" value="ECO:0007669"/>
    <property type="project" value="UniProtKB-KW"/>
</dbReference>
<dbReference type="GO" id="GO:0005484">
    <property type="term" value="F:SNAP receptor activity"/>
    <property type="evidence" value="ECO:0007669"/>
    <property type="project" value="InterPro"/>
</dbReference>
<dbReference type="AlphaFoldDB" id="A0A1B6CDC8"/>
<dbReference type="GO" id="GO:0005886">
    <property type="term" value="C:plasma membrane"/>
    <property type="evidence" value="ECO:0007669"/>
    <property type="project" value="TreeGrafter"/>
</dbReference>
<dbReference type="Pfam" id="PF00804">
    <property type="entry name" value="Syntaxin"/>
    <property type="match status" value="1"/>
</dbReference>
<comment type="subcellular location">
    <subcellularLocation>
        <location evidence="1">Membrane</location>
        <topology evidence="1">Single-pass type IV membrane protein</topology>
    </subcellularLocation>
</comment>
<dbReference type="GO" id="GO:0012505">
    <property type="term" value="C:endomembrane system"/>
    <property type="evidence" value="ECO:0007669"/>
    <property type="project" value="TreeGrafter"/>
</dbReference>
<dbReference type="GO" id="GO:0000149">
    <property type="term" value="F:SNARE binding"/>
    <property type="evidence" value="ECO:0007669"/>
    <property type="project" value="TreeGrafter"/>
</dbReference>
<protein>
    <recommendedName>
        <fullName evidence="9">t-SNARE coiled-coil homology domain-containing protein</fullName>
    </recommendedName>
</protein>
<accession>A0A1B6CDC8</accession>
<dbReference type="Gene3D" id="1.20.5.110">
    <property type="match status" value="1"/>
</dbReference>
<keyword evidence="3 8" id="KW-0812">Transmembrane</keyword>